<feature type="compositionally biased region" description="Pro residues" evidence="5">
    <location>
        <begin position="225"/>
        <end position="236"/>
    </location>
</feature>
<accession>A0A5N5QAI0</accession>
<organism evidence="7 8">
    <name type="scientific">Ceratobasidium theobromae</name>
    <dbReference type="NCBI Taxonomy" id="1582974"/>
    <lineage>
        <taxon>Eukaryota</taxon>
        <taxon>Fungi</taxon>
        <taxon>Dikarya</taxon>
        <taxon>Basidiomycota</taxon>
        <taxon>Agaricomycotina</taxon>
        <taxon>Agaricomycetes</taxon>
        <taxon>Cantharellales</taxon>
        <taxon>Ceratobasidiaceae</taxon>
        <taxon>Ceratobasidium</taxon>
    </lineage>
</organism>
<dbReference type="PROSITE" id="PS50089">
    <property type="entry name" value="ZF_RING_2"/>
    <property type="match status" value="1"/>
</dbReference>
<protein>
    <submittedName>
        <fullName evidence="7">Zinc finger, C3HC4 type (RING finger) protein</fullName>
    </submittedName>
</protein>
<gene>
    <name evidence="7" type="ORF">CTheo_7763</name>
</gene>
<dbReference type="InterPro" id="IPR017907">
    <property type="entry name" value="Znf_RING_CS"/>
</dbReference>
<keyword evidence="8" id="KW-1185">Reference proteome</keyword>
<dbReference type="InterPro" id="IPR001841">
    <property type="entry name" value="Znf_RING"/>
</dbReference>
<dbReference type="EMBL" id="SSOP01000368">
    <property type="protein sequence ID" value="KAB5588800.1"/>
    <property type="molecule type" value="Genomic_DNA"/>
</dbReference>
<feature type="domain" description="RING-type" evidence="6">
    <location>
        <begin position="7"/>
        <end position="48"/>
    </location>
</feature>
<comment type="caution">
    <text evidence="7">The sequence shown here is derived from an EMBL/GenBank/DDBJ whole genome shotgun (WGS) entry which is preliminary data.</text>
</comment>
<keyword evidence="2 4" id="KW-0863">Zinc-finger</keyword>
<evidence type="ECO:0000256" key="4">
    <source>
        <dbReference type="PROSITE-ProRule" id="PRU00175"/>
    </source>
</evidence>
<dbReference type="InterPro" id="IPR013083">
    <property type="entry name" value="Znf_RING/FYVE/PHD"/>
</dbReference>
<dbReference type="Proteomes" id="UP000383932">
    <property type="component" value="Unassembled WGS sequence"/>
</dbReference>
<evidence type="ECO:0000313" key="8">
    <source>
        <dbReference type="Proteomes" id="UP000383932"/>
    </source>
</evidence>
<dbReference type="SUPFAM" id="SSF57850">
    <property type="entry name" value="RING/U-box"/>
    <property type="match status" value="1"/>
</dbReference>
<keyword evidence="3" id="KW-0862">Zinc</keyword>
<dbReference type="OrthoDB" id="6105938at2759"/>
<evidence type="ECO:0000256" key="3">
    <source>
        <dbReference type="ARBA" id="ARBA00022833"/>
    </source>
</evidence>
<evidence type="ECO:0000259" key="6">
    <source>
        <dbReference type="PROSITE" id="PS50089"/>
    </source>
</evidence>
<name>A0A5N5QAI0_9AGAM</name>
<feature type="region of interest" description="Disordered" evidence="5">
    <location>
        <begin position="200"/>
        <end position="252"/>
    </location>
</feature>
<dbReference type="Gene3D" id="3.30.40.10">
    <property type="entry name" value="Zinc/RING finger domain, C3HC4 (zinc finger)"/>
    <property type="match status" value="1"/>
</dbReference>
<proteinExistence type="predicted"/>
<dbReference type="PROSITE" id="PS00518">
    <property type="entry name" value="ZF_RING_1"/>
    <property type="match status" value="1"/>
</dbReference>
<sequence length="252" mass="27637">MFVLQECSICFEDFAAELTPHSISCGHVFCQPCLQSLGSSSRTCPVCREPFQSTSIRKVICTFQEDPAGTQESESEALMWQAIHSAVESPNESDQRKSLVQNNSEANMTAENMSKNICAALSIMRILVQVEEKSSSLEEKLNTALAVEESLRDRISFLEAQLRDIGARSGPSSHDFKLLMVEVHKLQSAVGVIGKNTSDIARQMNSGPPSSLLLSTPTRPEVKPRTPPPVPVPNPRNPRSTTRRPSQSIASK</sequence>
<dbReference type="SMART" id="SM00184">
    <property type="entry name" value="RING"/>
    <property type="match status" value="1"/>
</dbReference>
<reference evidence="7 8" key="1">
    <citation type="journal article" date="2019" name="Fungal Biol. Biotechnol.">
        <title>Draft genome sequence of fastidious pathogen Ceratobasidium theobromae, which causes vascular-streak dieback in Theobroma cacao.</title>
        <authorList>
            <person name="Ali S.S."/>
            <person name="Asman A."/>
            <person name="Shao J."/>
            <person name="Firmansyah A.P."/>
            <person name="Susilo A.W."/>
            <person name="Rosmana A."/>
            <person name="McMahon P."/>
            <person name="Junaid M."/>
            <person name="Guest D."/>
            <person name="Kheng T.Y."/>
            <person name="Meinhardt L.W."/>
            <person name="Bailey B.A."/>
        </authorList>
    </citation>
    <scope>NUCLEOTIDE SEQUENCE [LARGE SCALE GENOMIC DNA]</scope>
    <source>
        <strain evidence="7 8">CT2</strain>
    </source>
</reference>
<evidence type="ECO:0000313" key="7">
    <source>
        <dbReference type="EMBL" id="KAB5588800.1"/>
    </source>
</evidence>
<evidence type="ECO:0000256" key="1">
    <source>
        <dbReference type="ARBA" id="ARBA00022723"/>
    </source>
</evidence>
<dbReference type="AlphaFoldDB" id="A0A5N5QAI0"/>
<feature type="compositionally biased region" description="Low complexity" evidence="5">
    <location>
        <begin position="208"/>
        <end position="219"/>
    </location>
</feature>
<evidence type="ECO:0000256" key="5">
    <source>
        <dbReference type="SAM" id="MobiDB-lite"/>
    </source>
</evidence>
<evidence type="ECO:0000256" key="2">
    <source>
        <dbReference type="ARBA" id="ARBA00022771"/>
    </source>
</evidence>
<keyword evidence="1" id="KW-0479">Metal-binding</keyword>
<dbReference type="GO" id="GO:0008270">
    <property type="term" value="F:zinc ion binding"/>
    <property type="evidence" value="ECO:0007669"/>
    <property type="project" value="UniProtKB-KW"/>
</dbReference>
<dbReference type="Pfam" id="PF14634">
    <property type="entry name" value="zf-RING_5"/>
    <property type="match status" value="1"/>
</dbReference>